<accession>A0ABW8TML0</accession>
<dbReference type="Proteomes" id="UP001623661">
    <property type="component" value="Unassembled WGS sequence"/>
</dbReference>
<name>A0ABW8TML0_9CLOT</name>
<comment type="caution">
    <text evidence="1">The sequence shown here is derived from an EMBL/GenBank/DDBJ whole genome shotgun (WGS) entry which is preliminary data.</text>
</comment>
<proteinExistence type="predicted"/>
<dbReference type="EMBL" id="JBJHZY010000001">
    <property type="protein sequence ID" value="MFL0266660.1"/>
    <property type="molecule type" value="Genomic_DNA"/>
</dbReference>
<evidence type="ECO:0000313" key="2">
    <source>
        <dbReference type="Proteomes" id="UP001623661"/>
    </source>
</evidence>
<reference evidence="1 2" key="1">
    <citation type="submission" date="2024-11" db="EMBL/GenBank/DDBJ databases">
        <authorList>
            <person name="Heng Y.C."/>
            <person name="Lim A.C.H."/>
            <person name="Lee J.K.Y."/>
            <person name="Kittelmann S."/>
        </authorList>
    </citation>
    <scope>NUCLEOTIDE SEQUENCE [LARGE SCALE GENOMIC DNA]</scope>
    <source>
        <strain evidence="1 2">WILCCON 0202</strain>
    </source>
</reference>
<keyword evidence="2" id="KW-1185">Reference proteome</keyword>
<dbReference type="RefSeq" id="WP_406764986.1">
    <property type="nucleotide sequence ID" value="NZ_JBJHZY010000001.1"/>
</dbReference>
<protein>
    <submittedName>
        <fullName evidence="1">Uncharacterized protein</fullName>
    </submittedName>
</protein>
<sequence length="100" mass="10999">MNRKKKYYNLDNECFRESLIKFIGQTITIFTTSGGISGHGFTGVLLQVSTDQIKLLIKMQSAPQITFEDGFSDEEGDEASLGSAANIPINKIAAFIHNIV</sequence>
<gene>
    <name evidence="1" type="ORF">ACJDUH_01005</name>
</gene>
<organism evidence="1 2">
    <name type="scientific">Candidatus Clostridium radicumherbarum</name>
    <dbReference type="NCBI Taxonomy" id="3381662"/>
    <lineage>
        <taxon>Bacteria</taxon>
        <taxon>Bacillati</taxon>
        <taxon>Bacillota</taxon>
        <taxon>Clostridia</taxon>
        <taxon>Eubacteriales</taxon>
        <taxon>Clostridiaceae</taxon>
        <taxon>Clostridium</taxon>
    </lineage>
</organism>
<evidence type="ECO:0000313" key="1">
    <source>
        <dbReference type="EMBL" id="MFL0266660.1"/>
    </source>
</evidence>